<proteinExistence type="predicted"/>
<protein>
    <submittedName>
        <fullName evidence="1">DUF2064 domain-containing protein</fullName>
    </submittedName>
</protein>
<dbReference type="PANTHER" id="PTHR36529:SF1">
    <property type="entry name" value="GLYCOSYLTRANSFERASE"/>
    <property type="match status" value="1"/>
</dbReference>
<reference evidence="1 2" key="1">
    <citation type="submission" date="2020-08" db="EMBL/GenBank/DDBJ databases">
        <title>Pseudomonas sp. nov.</title>
        <authorList>
            <person name="Gieschler S."/>
            <person name="Fiedler G."/>
            <person name="Brinks E."/>
            <person name="Boehnlein C."/>
            <person name="Franz C.M.A.P."/>
            <person name="Kabisch J."/>
        </authorList>
    </citation>
    <scope>NUCLEOTIDE SEQUENCE [LARGE SCALE GENOMIC DNA]</scope>
    <source>
        <strain evidence="1 2">MBT-1</strain>
    </source>
</reference>
<dbReference type="InterPro" id="IPR018641">
    <property type="entry name" value="Trfase_1_rSAM/seldom-assoc"/>
</dbReference>
<dbReference type="Proteomes" id="UP000526003">
    <property type="component" value="Unassembled WGS sequence"/>
</dbReference>
<evidence type="ECO:0000313" key="2">
    <source>
        <dbReference type="Proteomes" id="UP000526003"/>
    </source>
</evidence>
<dbReference type="Pfam" id="PF09837">
    <property type="entry name" value="DUF2064"/>
    <property type="match status" value="1"/>
</dbReference>
<dbReference type="AlphaFoldDB" id="A0A7X1GJF3"/>
<gene>
    <name evidence="1" type="ORF">H7995_26235</name>
</gene>
<dbReference type="InterPro" id="IPR029044">
    <property type="entry name" value="Nucleotide-diphossugar_trans"/>
</dbReference>
<dbReference type="PANTHER" id="PTHR36529">
    <property type="entry name" value="SLL1095 PROTEIN"/>
    <property type="match status" value="1"/>
</dbReference>
<accession>A0A7X1GJF3</accession>
<name>A0A7X1GJF3_9PSED</name>
<evidence type="ECO:0000313" key="1">
    <source>
        <dbReference type="EMBL" id="MBC2693290.1"/>
    </source>
</evidence>
<dbReference type="Gene3D" id="3.90.550.10">
    <property type="entry name" value="Spore Coat Polysaccharide Biosynthesis Protein SpsA, Chain A"/>
    <property type="match status" value="1"/>
</dbReference>
<dbReference type="EMBL" id="JACMYG010000044">
    <property type="protein sequence ID" value="MBC2693290.1"/>
    <property type="molecule type" value="Genomic_DNA"/>
</dbReference>
<sequence length="232" mass="25288">MTHSFFEQAPTPTPTLVLVCKRPSLGFGKQRLAAQIGIERAYVVAECLLDCGVEDLYQWPGNTIIAPDHADHLGWAKSRAPFAQCIPQAQGNLGERLNTLDQTLRTQSHECLIFIGSDSPAITLTDYQNVLNALCEHDTVLINARDGGVVLMASSKPWPSLVNLPWSTASLGGALRSTCLNNGHSVVCIGECFDIDEAIDFDILRSSLKFDLRPARLRLIEAISDLKGALCD</sequence>
<dbReference type="SUPFAM" id="SSF53448">
    <property type="entry name" value="Nucleotide-diphospho-sugar transferases"/>
    <property type="match status" value="1"/>
</dbReference>
<keyword evidence="2" id="KW-1185">Reference proteome</keyword>
<comment type="caution">
    <text evidence="1">The sequence shown here is derived from an EMBL/GenBank/DDBJ whole genome shotgun (WGS) entry which is preliminary data.</text>
</comment>
<dbReference type="RefSeq" id="WP_185819160.1">
    <property type="nucleotide sequence ID" value="NZ_JACMYG010000044.1"/>
</dbReference>
<organism evidence="1 2">
    <name type="scientific">Pseudomonas kielensis</name>
    <dbReference type="NCBI Taxonomy" id="2762577"/>
    <lineage>
        <taxon>Bacteria</taxon>
        <taxon>Pseudomonadati</taxon>
        <taxon>Pseudomonadota</taxon>
        <taxon>Gammaproteobacteria</taxon>
        <taxon>Pseudomonadales</taxon>
        <taxon>Pseudomonadaceae</taxon>
        <taxon>Pseudomonas</taxon>
    </lineage>
</organism>